<name>E0CUQ1_VITVI</name>
<dbReference type="InParanoid" id="E0CUQ1"/>
<feature type="domain" description="CAAX prenyl protease 2/Lysostaphin resistance protein A-like" evidence="2">
    <location>
        <begin position="247"/>
        <end position="334"/>
    </location>
</feature>
<dbReference type="GO" id="GO:0080120">
    <property type="term" value="P:CAAX-box protein maturation"/>
    <property type="evidence" value="ECO:0007669"/>
    <property type="project" value="UniProtKB-ARBA"/>
</dbReference>
<keyword evidence="1" id="KW-0472">Membrane</keyword>
<gene>
    <name evidence="3" type="ordered locus">VIT_16s0050g01870</name>
</gene>
<dbReference type="InterPro" id="IPR003675">
    <property type="entry name" value="Rce1/LyrA-like_dom"/>
</dbReference>
<dbReference type="Proteomes" id="UP000009183">
    <property type="component" value="Chromosome 16"/>
</dbReference>
<reference evidence="4" key="1">
    <citation type="journal article" date="2007" name="Nature">
        <title>The grapevine genome sequence suggests ancestral hexaploidization in major angiosperm phyla.</title>
        <authorList>
            <consortium name="The French-Italian Public Consortium for Grapevine Genome Characterization."/>
            <person name="Jaillon O."/>
            <person name="Aury J.-M."/>
            <person name="Noel B."/>
            <person name="Policriti A."/>
            <person name="Clepet C."/>
            <person name="Casagrande A."/>
            <person name="Choisne N."/>
            <person name="Aubourg S."/>
            <person name="Vitulo N."/>
            <person name="Jubin C."/>
            <person name="Vezzi A."/>
            <person name="Legeai F."/>
            <person name="Hugueney P."/>
            <person name="Dasilva C."/>
            <person name="Horner D."/>
            <person name="Mica E."/>
            <person name="Jublot D."/>
            <person name="Poulain J."/>
            <person name="Bruyere C."/>
            <person name="Billault A."/>
            <person name="Segurens B."/>
            <person name="Gouyvenoux M."/>
            <person name="Ugarte E."/>
            <person name="Cattonaro F."/>
            <person name="Anthouard V."/>
            <person name="Vico V."/>
            <person name="Del Fabbro C."/>
            <person name="Alaux M."/>
            <person name="Di Gaspero G."/>
            <person name="Dumas V."/>
            <person name="Felice N."/>
            <person name="Paillard S."/>
            <person name="Juman I."/>
            <person name="Moroldo M."/>
            <person name="Scalabrin S."/>
            <person name="Canaguier A."/>
            <person name="Le Clainche I."/>
            <person name="Malacrida G."/>
            <person name="Durand E."/>
            <person name="Pesole G."/>
            <person name="Laucou V."/>
            <person name="Chatelet P."/>
            <person name="Merdinoglu D."/>
            <person name="Delledonne M."/>
            <person name="Pezzotti M."/>
            <person name="Lecharny A."/>
            <person name="Scarpelli C."/>
            <person name="Artiguenave F."/>
            <person name="Pe M.E."/>
            <person name="Valle G."/>
            <person name="Morgante M."/>
            <person name="Caboche M."/>
            <person name="Adam-Blondon A.-F."/>
            <person name="Weissenbach J."/>
            <person name="Quetier F."/>
            <person name="Wincker P."/>
        </authorList>
    </citation>
    <scope>NUCLEOTIDE SEQUENCE [LARGE SCALE GENOMIC DNA]</scope>
    <source>
        <strain evidence="4">cv. Pinot noir / PN40024</strain>
    </source>
</reference>
<feature type="transmembrane region" description="Helical" evidence="1">
    <location>
        <begin position="112"/>
        <end position="136"/>
    </location>
</feature>
<keyword evidence="1" id="KW-0812">Transmembrane</keyword>
<accession>E0CUQ1</accession>
<dbReference type="HOGENOM" id="CLU_454493_0_0_1"/>
<organism evidence="3 4">
    <name type="scientific">Vitis vinifera</name>
    <name type="common">Grape</name>
    <dbReference type="NCBI Taxonomy" id="29760"/>
    <lineage>
        <taxon>Eukaryota</taxon>
        <taxon>Viridiplantae</taxon>
        <taxon>Streptophyta</taxon>
        <taxon>Embryophyta</taxon>
        <taxon>Tracheophyta</taxon>
        <taxon>Spermatophyta</taxon>
        <taxon>Magnoliopsida</taxon>
        <taxon>eudicotyledons</taxon>
        <taxon>Gunneridae</taxon>
        <taxon>Pentapetalae</taxon>
        <taxon>rosids</taxon>
        <taxon>Vitales</taxon>
        <taxon>Vitaceae</taxon>
        <taxon>Viteae</taxon>
        <taxon>Vitis</taxon>
    </lineage>
</organism>
<evidence type="ECO:0000313" key="4">
    <source>
        <dbReference type="Proteomes" id="UP000009183"/>
    </source>
</evidence>
<dbReference type="OrthoDB" id="1913205at2759"/>
<dbReference type="PANTHER" id="PTHR43592:SF18">
    <property type="entry name" value="CAAX AMINO TERMINAL PROTEASE FAMILY PROTEIN"/>
    <property type="match status" value="1"/>
</dbReference>
<dbReference type="EMBL" id="FN595243">
    <property type="protein sequence ID" value="CBI22601.3"/>
    <property type="molecule type" value="Genomic_DNA"/>
</dbReference>
<protein>
    <recommendedName>
        <fullName evidence="2">CAAX prenyl protease 2/Lysostaphin resistance protein A-like domain-containing protein</fullName>
    </recommendedName>
</protein>
<dbReference type="PANTHER" id="PTHR43592">
    <property type="entry name" value="CAAX AMINO TERMINAL PROTEASE"/>
    <property type="match status" value="1"/>
</dbReference>
<dbReference type="Pfam" id="PF02517">
    <property type="entry name" value="Rce1-like"/>
    <property type="match status" value="1"/>
</dbReference>
<feature type="transmembrane region" description="Helical" evidence="1">
    <location>
        <begin position="245"/>
        <end position="265"/>
    </location>
</feature>
<dbReference type="AlphaFoldDB" id="E0CUQ1"/>
<dbReference type="GO" id="GO:0004175">
    <property type="term" value="F:endopeptidase activity"/>
    <property type="evidence" value="ECO:0007669"/>
    <property type="project" value="UniProtKB-ARBA"/>
</dbReference>
<keyword evidence="4" id="KW-1185">Reference proteome</keyword>
<sequence length="601" mass="67869">MLPHSLSLPLSHLSSNFKNQDFESSKNFTFSESKISYCRYSLQKWRGSCHRQEESSAEIPEFETVEDKLPEELAKPEVEQSDKLKKDCVSKVRKALKAADAFFGMKPWTVPWTAMTILQVMLLWIASFWLVGSWIIPFLAHKAGFRKETMTHRGQALYGLLGEVTEGLSGIAILHICLARFHPLPSDWFRLSLEGKWHFDVGLGCLMFPLVNRLSQINENLLPVAPSTPVTGSSVQQSIVARDPLAMALYAVFLSVCAPIWEEIFFRGFLLPSLTRYMPVWCSILVSSVAFASAHLNLQTMLPFIFLGMLIGAVFARSRNLLASMLLHSLWNAFVFVDLMKYESMSHHSMEDTALVSLTRYSFVGMEVVGEGEGEGEGGGMEASQPLSIESFSYSWLINLKPSFESLDDSLRTSLDVSDEASFIEMDPRMPPSKRFFRNSQDFNFDFPISQPPLSLVHADELFSNGLIMPIFMEPLKMEAYDGSYSLPATPISSSHAPKHVLSATNTHCSSLRRCRRLSKQILQKYLDFLRPLYRRIRGRRIGSRAESVNSRMQEGKSWVYSPEASPRTSTAYSTGDWRKSCDSESSIYEAVLHCKRSIGK</sequence>
<evidence type="ECO:0000259" key="2">
    <source>
        <dbReference type="Pfam" id="PF02517"/>
    </source>
</evidence>
<dbReference type="eggNOG" id="ENOG502QR9S">
    <property type="taxonomic scope" value="Eukaryota"/>
</dbReference>
<evidence type="ECO:0000313" key="3">
    <source>
        <dbReference type="EMBL" id="CBI22601.3"/>
    </source>
</evidence>
<dbReference type="PaxDb" id="29760-VIT_16s0050g01870.t01"/>
<dbReference type="ExpressionAtlas" id="E0CUQ1">
    <property type="expression patterns" value="baseline and differential"/>
</dbReference>
<keyword evidence="1" id="KW-1133">Transmembrane helix</keyword>
<feature type="transmembrane region" description="Helical" evidence="1">
    <location>
        <begin position="157"/>
        <end position="181"/>
    </location>
</feature>
<proteinExistence type="predicted"/>
<evidence type="ECO:0000256" key="1">
    <source>
        <dbReference type="SAM" id="Phobius"/>
    </source>
</evidence>